<evidence type="ECO:0000256" key="6">
    <source>
        <dbReference type="ARBA" id="ARBA00023136"/>
    </source>
</evidence>
<dbReference type="SMART" id="SM00382">
    <property type="entry name" value="AAA"/>
    <property type="match status" value="1"/>
</dbReference>
<evidence type="ECO:0000256" key="4">
    <source>
        <dbReference type="ARBA" id="ARBA00022840"/>
    </source>
</evidence>
<keyword evidence="3" id="KW-0547">Nucleotide-binding</keyword>
<keyword evidence="2" id="KW-1003">Cell membrane</keyword>
<dbReference type="InterPro" id="IPR027417">
    <property type="entry name" value="P-loop_NTPase"/>
</dbReference>
<dbReference type="InterPro" id="IPR003439">
    <property type="entry name" value="ABC_transporter-like_ATP-bd"/>
</dbReference>
<keyword evidence="1" id="KW-0813">Transport</keyword>
<reference evidence="8 9" key="1">
    <citation type="submission" date="2019-05" db="EMBL/GenBank/DDBJ databases">
        <title>We sequenced the genome of Paenibacillus hemerocallicola KCTC 33185 for further insight into its adaptation and study the phylogeny of Paenibacillus.</title>
        <authorList>
            <person name="Narsing Rao M.P."/>
        </authorList>
    </citation>
    <scope>NUCLEOTIDE SEQUENCE [LARGE SCALE GENOMIC DNA]</scope>
    <source>
        <strain evidence="8 9">KCTC 33185</strain>
    </source>
</reference>
<keyword evidence="6" id="KW-0472">Membrane</keyword>
<dbReference type="RefSeq" id="WP_139606011.1">
    <property type="nucleotide sequence ID" value="NZ_VDCQ01000058.1"/>
</dbReference>
<keyword evidence="5" id="KW-1278">Translocase</keyword>
<dbReference type="AlphaFoldDB" id="A0A5C4T0X6"/>
<dbReference type="OrthoDB" id="18967at2"/>
<evidence type="ECO:0000259" key="7">
    <source>
        <dbReference type="PROSITE" id="PS50893"/>
    </source>
</evidence>
<proteinExistence type="predicted"/>
<dbReference type="PANTHER" id="PTHR42788:SF17">
    <property type="entry name" value="ALIPHATIC SULFONATES IMPORT ATP-BINDING PROTEIN SSUB"/>
    <property type="match status" value="1"/>
</dbReference>
<dbReference type="PROSITE" id="PS00211">
    <property type="entry name" value="ABC_TRANSPORTER_1"/>
    <property type="match status" value="1"/>
</dbReference>
<dbReference type="Gene3D" id="3.40.50.300">
    <property type="entry name" value="P-loop containing nucleotide triphosphate hydrolases"/>
    <property type="match status" value="1"/>
</dbReference>
<accession>A0A5C4T0X6</accession>
<organism evidence="8 9">
    <name type="scientific">Paenibacillus hemerocallicola</name>
    <dbReference type="NCBI Taxonomy" id="1172614"/>
    <lineage>
        <taxon>Bacteria</taxon>
        <taxon>Bacillati</taxon>
        <taxon>Bacillota</taxon>
        <taxon>Bacilli</taxon>
        <taxon>Bacillales</taxon>
        <taxon>Paenibacillaceae</taxon>
        <taxon>Paenibacillus</taxon>
    </lineage>
</organism>
<keyword evidence="4 8" id="KW-0067">ATP-binding</keyword>
<dbReference type="Pfam" id="PF00005">
    <property type="entry name" value="ABC_tran"/>
    <property type="match status" value="1"/>
</dbReference>
<dbReference type="PROSITE" id="PS50893">
    <property type="entry name" value="ABC_TRANSPORTER_2"/>
    <property type="match status" value="1"/>
</dbReference>
<dbReference type="PANTHER" id="PTHR42788">
    <property type="entry name" value="TAURINE IMPORT ATP-BINDING PROTEIN-RELATED"/>
    <property type="match status" value="1"/>
</dbReference>
<gene>
    <name evidence="8" type="ORF">FE784_30320</name>
</gene>
<name>A0A5C4T0X6_9BACL</name>
<dbReference type="SUPFAM" id="SSF52540">
    <property type="entry name" value="P-loop containing nucleoside triphosphate hydrolases"/>
    <property type="match status" value="1"/>
</dbReference>
<dbReference type="Proteomes" id="UP000307943">
    <property type="component" value="Unassembled WGS sequence"/>
</dbReference>
<keyword evidence="9" id="KW-1185">Reference proteome</keyword>
<dbReference type="CDD" id="cd03293">
    <property type="entry name" value="ABC_NrtD_SsuB_transporters"/>
    <property type="match status" value="1"/>
</dbReference>
<evidence type="ECO:0000313" key="8">
    <source>
        <dbReference type="EMBL" id="TNJ62465.1"/>
    </source>
</evidence>
<evidence type="ECO:0000256" key="2">
    <source>
        <dbReference type="ARBA" id="ARBA00022475"/>
    </source>
</evidence>
<protein>
    <submittedName>
        <fullName evidence="8">ATP-binding cassette domain-containing protein</fullName>
    </submittedName>
</protein>
<dbReference type="InterPro" id="IPR017871">
    <property type="entry name" value="ABC_transporter-like_CS"/>
</dbReference>
<dbReference type="InterPro" id="IPR050166">
    <property type="entry name" value="ABC_transporter_ATP-bind"/>
</dbReference>
<evidence type="ECO:0000256" key="1">
    <source>
        <dbReference type="ARBA" id="ARBA00022448"/>
    </source>
</evidence>
<dbReference type="GO" id="GO:0005524">
    <property type="term" value="F:ATP binding"/>
    <property type="evidence" value="ECO:0007669"/>
    <property type="project" value="UniProtKB-KW"/>
</dbReference>
<sequence>MANHRNGARIMIGGAGKAFGDKQVLTNIELDIPSGQFVAIVGRSGCGKSTLLRLMAGLDRPTSGALSIDGSEITGIREDTRMLFQDARLLPWKRAVDNVRIGIGSGSRQLALDALRDVGLEDRAGEWPGVLSGGQRQRVALARALVGEPRLLLLDEPLGALDALTRIEMQRLIERLWDEQRFTAVLVTHDVSEAVALADRVVLVENGRIALDIAITLERPREKDGGFAHFEKLILDRILERDERKPYREKQVSYSI</sequence>
<feature type="domain" description="ABC transporter" evidence="7">
    <location>
        <begin position="10"/>
        <end position="231"/>
    </location>
</feature>
<comment type="caution">
    <text evidence="8">The sequence shown here is derived from an EMBL/GenBank/DDBJ whole genome shotgun (WGS) entry which is preliminary data.</text>
</comment>
<evidence type="ECO:0000256" key="5">
    <source>
        <dbReference type="ARBA" id="ARBA00022967"/>
    </source>
</evidence>
<dbReference type="InterPro" id="IPR003593">
    <property type="entry name" value="AAA+_ATPase"/>
</dbReference>
<evidence type="ECO:0000256" key="3">
    <source>
        <dbReference type="ARBA" id="ARBA00022741"/>
    </source>
</evidence>
<dbReference type="GO" id="GO:0016887">
    <property type="term" value="F:ATP hydrolysis activity"/>
    <property type="evidence" value="ECO:0007669"/>
    <property type="project" value="InterPro"/>
</dbReference>
<evidence type="ECO:0000313" key="9">
    <source>
        <dbReference type="Proteomes" id="UP000307943"/>
    </source>
</evidence>
<dbReference type="EMBL" id="VDCQ01000058">
    <property type="protein sequence ID" value="TNJ62465.1"/>
    <property type="molecule type" value="Genomic_DNA"/>
</dbReference>